<proteinExistence type="predicted"/>
<accession>A0A913ZKZ5</accession>
<evidence type="ECO:0008006" key="4">
    <source>
        <dbReference type="Google" id="ProtNLM"/>
    </source>
</evidence>
<dbReference type="Proteomes" id="UP000887568">
    <property type="component" value="Unplaced"/>
</dbReference>
<evidence type="ECO:0000313" key="2">
    <source>
        <dbReference type="EnsemblMetazoa" id="XP_038052472.1"/>
    </source>
</evidence>
<dbReference type="OrthoDB" id="6130531at2759"/>
<dbReference type="PANTHER" id="PTHR31513">
    <property type="entry name" value="EPHRIN TYPE-B RECEPTOR"/>
    <property type="match status" value="1"/>
</dbReference>
<feature type="region of interest" description="Disordered" evidence="1">
    <location>
        <begin position="3981"/>
        <end position="4012"/>
    </location>
</feature>
<dbReference type="OMA" id="LIYGQRD"/>
<reference evidence="2" key="1">
    <citation type="submission" date="2022-11" db="UniProtKB">
        <authorList>
            <consortium name="EnsemblMetazoa"/>
        </authorList>
    </citation>
    <scope>IDENTIFICATION</scope>
</reference>
<evidence type="ECO:0000256" key="1">
    <source>
        <dbReference type="SAM" id="MobiDB-lite"/>
    </source>
</evidence>
<sequence>MEGQAPVHKHLRIDNRCQRAKVTRPSGSRATAQDYADYISTGAIAYLLPATDDFVYEFTLIEIYGGAELTFDRNNTIVRSGEVVGDDTGYLHVAPNHTLDINKVSPYKRLNVTWAPYIYENASFILPPATIEFRQSFDWTQFYPQAACPSSMLISSHVSIWGTLDGSRAHLLVGSGGTLTMELPSPRNLQFVEVTVQEDGLFELKSYYGQEDDHWQIEVTPGEGEGQRSGRVTVEGGGTLKASVLDLRAHSVVVDDGGAITADSMGLIDGPGASPAGMRSGAGYGGIGGKGRSSDTVGVVYGSLHRPTAFGSGGGTGGAKGGGILQLTVDTTLQIEGVVRANGASGTTNRGGGSGGSIWITTKDMEGAGTLQVRGGSGGTNGGGGGGGRLAVYYRGVEWWFGDLQAYGGSGTYGPGGAGTVYLENLPPAILNRTLIVDNNNQPPPVETITTDQYAQPSLDSSRSWVHDDDEDGVLEFEHVRILRKAHLVTETNLTQLKVDTFSGDHSSFMHIGDGQVFVGHFADDSEFNVNVHVYEGGLLILPPTFTCYDITIVVRGTISVHDLTIGKGCRLLLSQTGTSRLLNDTLDTSVDLVQGNLAGHYRFDSLTVAANGEVTSVDDGNNVLDNFTLSVQRLKVEGGGHLHTKRMEINADVLIVDDMGRLVADLHDLPCPDSDGAGKSGSGNNGGSGAGHGGRGGRSSHQRKTGAAFGHVFEPSHLGCKGGGPNGGRGGGKMVLNIAETLKVDGEVSADGESATGYGNGGGSGGSIWINTNHMQGYGRVTVNGGAGHVSGGYQGGGGSAGRIAVYFALNRTFSGSFEAHGGQAGGQGAGVGGPGTMFFYHTGYRHRTLIVNNLGKGPKEDENVIIDYHDLSEDESRAWLLPSSGDHDFAGDQQYYFEEFQLYGRAHLAILTDPPDSNASIYFENMIGDRTGTLHVGNNQSVDLYRPTIDLPFNVHVYVGGHLGLAPITIVHGVTIFLNGALTYVESLTLHHQGRFWLNKDGHTGTLPSGQYEFQLVHVQDDGYIHMISDPVQDPGMNFTVVALQVDGGGLVEGTHLYVHAENITIDAGGQFSADGQGYSVQDGGSLNPDGSFREGLHGIINFGMGQTGTAGSSGAGHGGSGGHGRGIAKTGQPYSDLYEPEEFGSVGGGTSGGSGGGRIWFNVTDTILIDGLVSANGIGGGTNTPYNGGGSGGSIWMHCEKIKGYGTIATNGGSGSSRSGGGAGGRVALYFRQNATANGFKYESHGGAPGSDCDECEGGGPGTIFLYHLFHDHRTLFLENAGYLPRVKAIDWDNLEEDGCRAWILPFSGMHDFAGEKNMFHFEELQIYDGAHMAVNVFNDSGGNVNLFEDFSDGMTVASSKPRLVTLFFQHMIGDRTGTIHVGDLQEMDLEREEIDLPFSVHVYYDGHLGLAPKTVVHGVEIHMAGLLSHVLNLTLHHGGYMWLQHGGRTTGSPFSHYDFQFVRIQDDAKMEATTDTITEPGITFQTRVFLIEGGGLLHGTHLTLLSENITVDAGGKLAADALGYDSTHFNDTHFHQSLHGDVNPGRPHVSTGVGSGAGHGGSGGISVYSPSKTSGFAYGDLYEPYMFGSSGGLGISNAAGGRGGGLIWMNVTDTIEVDGEVTANGGSADGNGGGGGSGGSIWVYCHTIKGYGRFAVDGGDGSPHPTYPGSGGAGGRFGMYFVNNETATGFNYHSRGGKAGHATLAENGGGGTAFIYHMVYDHRTLIIDNGGLEPLNTLNVIETYHDLSSDSCRTWILPQSGVHYFANGNFDYHFEELQIYGAAHVAILTHPVDTNATLFFLYMIGDRSGTFHIGRNQVLDLYRPEIDLPFSARVYAGGFLGLAPFTIVHGVSIWLHGVLAHVENMTLHHGGLLSMEHGGRTRYQDPSHYDFEYVRIQDNARILGITEPVGNPGIFFNSVALFVEGGGLFHGTRLWIQSTNVTIDDGGSLNVDAEGYSVADAQDIPNSVNLGRGFTNSSGSSGGGHGGTSGRGAAALKTGQAYGSLYEPYEFGSSGGGANGGSGGGIVFLNISDTFQNDGILSADGSTGGDGSSGSGSGGSILIECFLIKGTGVVAVNGGAQSNTLGGAGSGGRTALYFHVNQTFLGQFQAHGGKALGSAESGGPGTVFFYHMGHQHRTLLVENANLDSQHVVKIATHTDISQDSFKAWLLPQSGEHYLAGGDHDYHFEELQIYGNAHLAIQTDPYDAGASLFFRHMIGDRSGVVHIGPNQVMDLRRDFIDIPFSVYIYQLGYLGLAPDTVMSYIFVNVEGRLDHIHNLTLYNGASLQAHLTGSTNDLPRLEYRYNGTTIVKANSVLNFSAPFAHPEQYLLHTGNLVVEGGGLVYAKNLRIECDGNMTVDDGGNVDVSDGGFLTNLGQAPGVPHRLGNSGASHGGIGGRGPCDGFVSCRLKRNLPYGNMLYPASFGSGGAGSRGGIGGGILDIAVDGILRVDGHIRANSLDIGVSSSQSGASGGSGGSILIYAGALTGGHTGGIQANGGSGDSTAGSGSGGRVAVYHTSNVTHDFFQGAYNVQGGPVHSPAEAGASGTFYLKNLHTGFSVLRVDNTGRRPVNNEIENVGQRLDISNVPASYSKTASYTASSGITVTSSSAVYNRNPHYYGLPNDGTSYILHYLFDQTLNNDIHQYFLSTSSSTTITINLKAEYFVNTIRVYPVCSFPTKFKVQSSLNNVVRDVTSNYVLPSSSCYYGSFADLPVRWNANKLIFLLASTQSSGYNYAAMSEIEIYVGGENVYDRYKHRELDSARTWIEPETETNSYEFDELYITGRAQLAVVPMDNLTSDVDVYVGELFGDTTGFVHVGYAQDITVNVTHPDLPFNSRIYESGQMNMPPRAFFKGVEMKSSGKVTGIDDLFVFDGGYVSVDTNGSIGEYALSGEIQLSSIHVQDRGTFELFSYDKHIGVDIDVTNMTVYGGGLFKSNDRFNLTAAHLVAVYSGGEINLDHGGYITKEVRGQGYEPSEGPGQGYGSGSGSSGGGHGGSGGRGGGQSLVGLAYGSIYYPVDYGSTGGYGQQYGQLYFGDETLKNIVVRRGIGGRGGGALKITTRHMIIDGVISANGETPDSTHSVHAGGGSGGSIWIDCEELDGYGHLSADGGNGRNSGGGGAAGRVAVYHQTIRNFNGTISAGGGSSAYEVGGAGTVYIEQYMNNVTDANETNLNETRVTLHKTLKINNNGRPYPHAATYSHGDLRNLLNGEYDDITRSGGITWLWHSSNSYNFDEVHVHGNAHIAILSDTSAEVVQVRGGKLFGDRSAVLHVGRNQTFGFDWVDIYFAANVMLYRYGQLELPPRLSMRDVWMEINGTLADVGDFTVDSGGMLHMWSYGNSRDQPPGRYECVNMTVRSDGKLEMLTVQDESEFTFELKRFVVNAGGYVRTNQLHVIAEDLTIDVAGDFHADFSGHALGQGRGFGQSTERGQRGGSGGGHGGRGGRSSRGIYSSDAYGSIYRPRDMGSGGGVGSQDDGGRGGGTLLLDISDDLRVEGRLHGNGENSHGNSGAGAGGSILAYVNHLDGAGTIETRGGQGSSYGGGGSGGRIAIYYTHYNFIGDFLTQGGNGPDHAVASGTVYLEGGVDPDQPTRKLIVDNKRASAGSSTIDQYVVLPLNSGNSYSSMEYHTYGGVKIRSDGAPYHTSGNGYYHLSSIFSGTGMDGNYYLTGNQTPKITISFFNEVYAYALRVYPQCNSHLSDFKISSQIGSQTTDHTNGYVDVTGCRTQQEPNQYSLVLIDSNVDKIFIDLSAHGSYAAMNKVEVLVQRNPTFFGAEIQPRFAVVPGTLIVGEDEDTNTFEFDEVIIRGQGALAMTSKYAESPRIVAHTLSGDRSGLLTLFWGQVFDATMPRALLPFSLLALDGTTVTLPTILDCKNVEIAIDGSLHSMDRFTISSGCKVSLEYKGGGRNYIDHLDVKTFGSMYINDNQQGTVTIEGTTLNVRSGALLKSSDLNLHYVNVSVEPSATLSIAFATHFKHEQAIGTSPGIPGTPGSSGAGHASNGGSGQNQPRVGATYGSFLTPDLFGSDGGYSTYPHLGGSGSGRVYMNVTGILTVDGTLAATGGAYRSPGAGGGSGGSIWIETETLDGDGVIEASGGDGYSGSLSQYGGGGAGGRIAVYYTNNHFIGDFEATGGASSYEPGGPGTVYLHKLQPRNGTTLLDATSDEAQITHDSNVTEPLTNRTLYINNRGRRPRDWNRNITDGYADYASVPTIVWLTPTERAQIDVMRNDHTHNFTEDVILDELHVYGGAQLAFLDPEYHDHSLDIRIGSMSGDRSGKMLIGWNQTLYVANAHFPVDMDLYRGGLATLHGELKVAGVRINIEGVLENAENITVADGGTLLMHEMINMEGEPTETLDFHTINIRNHGTMTAKNGRDRRTLDGQFIQVYGGGQLTSTNLHIVADVVIVDSKGSISVDDEGFSGNTGLGGGFTYGNIGTGATHGGEGGCQSSSQLSPPAYGSFTTPAEYGSGGGNSGGAGGGILSMNVSQSLRVEGAIQANGGRGMAARSGGGSGGSVHIYAEYIEGSGLFQVWLSQFKY</sequence>
<feature type="compositionally biased region" description="Low complexity" evidence="1">
    <location>
        <begin position="3981"/>
        <end position="3991"/>
    </location>
</feature>
<evidence type="ECO:0000313" key="3">
    <source>
        <dbReference type="Proteomes" id="UP000887568"/>
    </source>
</evidence>
<feature type="region of interest" description="Disordered" evidence="1">
    <location>
        <begin position="3463"/>
        <end position="3485"/>
    </location>
</feature>
<feature type="compositionally biased region" description="Gly residues" evidence="1">
    <location>
        <begin position="3433"/>
        <end position="3447"/>
    </location>
</feature>
<feature type="region of interest" description="Disordered" evidence="1">
    <location>
        <begin position="3420"/>
        <end position="3451"/>
    </location>
</feature>
<dbReference type="RefSeq" id="XP_038052472.1">
    <property type="nucleotide sequence ID" value="XM_038196544.1"/>
</dbReference>
<dbReference type="GeneID" id="119725183"/>
<feature type="compositionally biased region" description="Gly residues" evidence="1">
    <location>
        <begin position="3992"/>
        <end position="4005"/>
    </location>
</feature>
<feature type="compositionally biased region" description="Gly residues" evidence="1">
    <location>
        <begin position="679"/>
        <end position="698"/>
    </location>
</feature>
<feature type="region of interest" description="Disordered" evidence="1">
    <location>
        <begin position="674"/>
        <end position="706"/>
    </location>
</feature>
<dbReference type="EnsemblMetazoa" id="XM_038196544.1">
    <property type="protein sequence ID" value="XP_038052472.1"/>
    <property type="gene ID" value="LOC119725183"/>
</dbReference>
<feature type="compositionally biased region" description="Gly residues" evidence="1">
    <location>
        <begin position="1113"/>
        <end position="1128"/>
    </location>
</feature>
<organism evidence="2 3">
    <name type="scientific">Patiria miniata</name>
    <name type="common">Bat star</name>
    <name type="synonym">Asterina miniata</name>
    <dbReference type="NCBI Taxonomy" id="46514"/>
    <lineage>
        <taxon>Eukaryota</taxon>
        <taxon>Metazoa</taxon>
        <taxon>Echinodermata</taxon>
        <taxon>Eleutherozoa</taxon>
        <taxon>Asterozoa</taxon>
        <taxon>Asteroidea</taxon>
        <taxon>Valvatacea</taxon>
        <taxon>Valvatida</taxon>
        <taxon>Asterinidae</taxon>
        <taxon>Patiria</taxon>
    </lineage>
</organism>
<feature type="compositionally biased region" description="Gly residues" evidence="1">
    <location>
        <begin position="2981"/>
        <end position="3002"/>
    </location>
</feature>
<name>A0A913ZKZ5_PATMI</name>
<dbReference type="PANTHER" id="PTHR31513:SF2">
    <property type="entry name" value="MRAZ"/>
    <property type="match status" value="1"/>
</dbReference>
<feature type="region of interest" description="Disordered" evidence="1">
    <location>
        <begin position="2971"/>
        <end position="3002"/>
    </location>
</feature>
<feature type="region of interest" description="Disordered" evidence="1">
    <location>
        <begin position="1113"/>
        <end position="1153"/>
    </location>
</feature>
<protein>
    <recommendedName>
        <fullName evidence="4">Tenascin-X</fullName>
    </recommendedName>
</protein>
<keyword evidence="3" id="KW-1185">Reference proteome</keyword>